<dbReference type="PANTHER" id="PTHR45527:SF1">
    <property type="entry name" value="FATTY ACID SYNTHASE"/>
    <property type="match status" value="1"/>
</dbReference>
<keyword evidence="7" id="KW-1185">Reference proteome</keyword>
<dbReference type="Gene3D" id="1.10.1200.10">
    <property type="entry name" value="ACP-like"/>
    <property type="match status" value="1"/>
</dbReference>
<dbReference type="PANTHER" id="PTHR45527">
    <property type="entry name" value="NONRIBOSOMAL PEPTIDE SYNTHETASE"/>
    <property type="match status" value="1"/>
</dbReference>
<dbReference type="Gene3D" id="3.40.50.1820">
    <property type="entry name" value="alpha/beta hydrolase"/>
    <property type="match status" value="1"/>
</dbReference>
<dbReference type="SUPFAM" id="SSF52777">
    <property type="entry name" value="CoA-dependent acyltransferases"/>
    <property type="match status" value="2"/>
</dbReference>
<dbReference type="Gene3D" id="3.30.559.30">
    <property type="entry name" value="Nonribosomal peptide synthetase, condensation domain"/>
    <property type="match status" value="1"/>
</dbReference>
<keyword evidence="2" id="KW-0596">Phosphopantetheine</keyword>
<protein>
    <submittedName>
        <fullName evidence="6">Thioesterase domain-containing protein/aryl carrier-like protein</fullName>
    </submittedName>
</protein>
<dbReference type="InterPro" id="IPR029058">
    <property type="entry name" value="AB_hydrolase_fold"/>
</dbReference>
<dbReference type="InterPro" id="IPR001031">
    <property type="entry name" value="Thioesterase"/>
</dbReference>
<feature type="domain" description="Carrier" evidence="5">
    <location>
        <begin position="495"/>
        <end position="570"/>
    </location>
</feature>
<dbReference type="Pfam" id="PF00975">
    <property type="entry name" value="Thioesterase"/>
    <property type="match status" value="1"/>
</dbReference>
<evidence type="ECO:0000313" key="6">
    <source>
        <dbReference type="EMBL" id="MDQ0419516.1"/>
    </source>
</evidence>
<dbReference type="InterPro" id="IPR009081">
    <property type="entry name" value="PP-bd_ACP"/>
</dbReference>
<comment type="caution">
    <text evidence="6">The sequence shown here is derived from an EMBL/GenBank/DDBJ whole genome shotgun (WGS) entry which is preliminary data.</text>
</comment>
<dbReference type="InterPro" id="IPR006162">
    <property type="entry name" value="Ppantetheine_attach_site"/>
</dbReference>
<evidence type="ECO:0000313" key="7">
    <source>
        <dbReference type="Proteomes" id="UP001238496"/>
    </source>
</evidence>
<dbReference type="Proteomes" id="UP001238496">
    <property type="component" value="Unassembled WGS sequence"/>
</dbReference>
<accession>A0ABU0G2H4</accession>
<dbReference type="Gene3D" id="3.30.559.10">
    <property type="entry name" value="Chloramphenicol acetyltransferase-like domain"/>
    <property type="match status" value="1"/>
</dbReference>
<sequence>MNQPDHPAGLSRTDPDVIAEFPCTQTQLRFWVLDQLQPGNPSLNVAVRWELRGAFRSSTIEAAFRKIIQRHEILRTRFVERNGNPWQQVLDAVDFKMSVIDLRNMPAGQREQRILSIGEETASAPFDLARGGLFRVTLLMVENNRAFILITVHHICFDGWSIRVLGRELGEIASAIDAGRTAELPELPLQYGDFALWQQEYMAGYGFGSEADFWRNRLKDAPYFEVPTDHPRPTFRTTSSNIIAVLKPQDFGTRLEQAARDHRVSLYAYGASVISAVLHRFTGATDILFDTQIAGREQSDLEPMIGVFINNLVMRLPVNPQASFEEHLRQSADSVLSAVNHQHMPFNKLVELINPVRDPSRNPLVSVNFNQSKAFLEDRRYGDFELISAPSQSPGAIYDISFSLVGRPSGWRMSIEYNTDLFEKSTMERLLQLWQDVYDQALNDPTAPLVPLMSPIDLAEPAAGANQSSLSIDENGPSPTPHNLRTGLPAATAIASAAEIAQRMGKIWADVLELSQVAPKDNFFALGGHSLAAIRMLSRVRDSFGVKPDLAQLFKDPTLEGFSEFVFRSLMATAANAPVQVTNPWKITRYKTGTGPYSVYTLNHPFHYHRLANTLDDRISVYNVNMFGATVEETSANMPLEQIAAQVVEAMQVDARKGGVALVGLCVNGVLALEVAAQLQAAGVDVVFTAMIDSWAPGYSLPVTQFRRRLWKFGRRLDRARYLVRKLLRGRIKPLAFLKEFKATRWMLKRLGIRSATPTADETTTTRVIDFLLRAAQSYHPQPSSSLMLFRSEANSLWAKGISFGWQPAEIAITKVIDLAGWHEEALGSGGARTLATSIEDGLFGERR</sequence>
<dbReference type="Pfam" id="PF00550">
    <property type="entry name" value="PP-binding"/>
    <property type="match status" value="1"/>
</dbReference>
<dbReference type="SUPFAM" id="SSF47336">
    <property type="entry name" value="ACP-like"/>
    <property type="match status" value="1"/>
</dbReference>
<dbReference type="Pfam" id="PF00668">
    <property type="entry name" value="Condensation"/>
    <property type="match status" value="1"/>
</dbReference>
<dbReference type="EMBL" id="JAUSUW010000001">
    <property type="protein sequence ID" value="MDQ0419516.1"/>
    <property type="molecule type" value="Genomic_DNA"/>
</dbReference>
<dbReference type="RefSeq" id="WP_307369083.1">
    <property type="nucleotide sequence ID" value="NZ_JAUSUW010000001.1"/>
</dbReference>
<gene>
    <name evidence="6" type="ORF">J2045_000526</name>
</gene>
<evidence type="ECO:0000256" key="3">
    <source>
        <dbReference type="ARBA" id="ARBA00022553"/>
    </source>
</evidence>
<keyword evidence="3" id="KW-0597">Phosphoprotein</keyword>
<dbReference type="InterPro" id="IPR001242">
    <property type="entry name" value="Condensation_dom"/>
</dbReference>
<dbReference type="InterPro" id="IPR036736">
    <property type="entry name" value="ACP-like_sf"/>
</dbReference>
<evidence type="ECO:0000256" key="1">
    <source>
        <dbReference type="ARBA" id="ARBA00001957"/>
    </source>
</evidence>
<dbReference type="SUPFAM" id="SSF53474">
    <property type="entry name" value="alpha/beta-Hydrolases"/>
    <property type="match status" value="1"/>
</dbReference>
<reference evidence="6 7" key="1">
    <citation type="submission" date="2023-07" db="EMBL/GenBank/DDBJ databases">
        <title>Genomic Encyclopedia of Type Strains, Phase IV (KMG-IV): sequencing the most valuable type-strain genomes for metagenomic binning, comparative biology and taxonomic classification.</title>
        <authorList>
            <person name="Goeker M."/>
        </authorList>
    </citation>
    <scope>NUCLEOTIDE SEQUENCE [LARGE SCALE GENOMIC DNA]</scope>
    <source>
        <strain evidence="6 7">DSM 1111</strain>
    </source>
</reference>
<comment type="cofactor">
    <cofactor evidence="1">
        <name>pantetheine 4'-phosphate</name>
        <dbReference type="ChEBI" id="CHEBI:47942"/>
    </cofactor>
</comment>
<dbReference type="PROSITE" id="PS00012">
    <property type="entry name" value="PHOSPHOPANTETHEINE"/>
    <property type="match status" value="1"/>
</dbReference>
<evidence type="ECO:0000256" key="4">
    <source>
        <dbReference type="SAM" id="MobiDB-lite"/>
    </source>
</evidence>
<dbReference type="InterPro" id="IPR023213">
    <property type="entry name" value="CAT-like_dom_sf"/>
</dbReference>
<evidence type="ECO:0000259" key="5">
    <source>
        <dbReference type="PROSITE" id="PS50075"/>
    </source>
</evidence>
<dbReference type="PROSITE" id="PS50075">
    <property type="entry name" value="CARRIER"/>
    <property type="match status" value="1"/>
</dbReference>
<name>A0ABU0G2H4_9HYPH</name>
<feature type="region of interest" description="Disordered" evidence="4">
    <location>
        <begin position="464"/>
        <end position="483"/>
    </location>
</feature>
<organism evidence="6 7">
    <name type="scientific">Peteryoungia aggregata LMG 23059</name>
    <dbReference type="NCBI Taxonomy" id="1368425"/>
    <lineage>
        <taxon>Bacteria</taxon>
        <taxon>Pseudomonadati</taxon>
        <taxon>Pseudomonadota</taxon>
        <taxon>Alphaproteobacteria</taxon>
        <taxon>Hyphomicrobiales</taxon>
        <taxon>Rhizobiaceae</taxon>
        <taxon>Peteryoungia</taxon>
    </lineage>
</organism>
<proteinExistence type="predicted"/>
<evidence type="ECO:0000256" key="2">
    <source>
        <dbReference type="ARBA" id="ARBA00022450"/>
    </source>
</evidence>
<dbReference type="CDD" id="cd19531">
    <property type="entry name" value="LCL_NRPS-like"/>
    <property type="match status" value="1"/>
</dbReference>